<dbReference type="PANTHER" id="PTHR39426">
    <property type="entry name" value="HOMOLOGY TO DEATH-ON-CURING PROTEIN OF PHAGE P1"/>
    <property type="match status" value="1"/>
</dbReference>
<feature type="domain" description="Fido" evidence="2">
    <location>
        <begin position="5"/>
        <end position="123"/>
    </location>
</feature>
<dbReference type="Pfam" id="PF02661">
    <property type="entry name" value="Fic"/>
    <property type="match status" value="1"/>
</dbReference>
<dbReference type="Gene3D" id="1.20.120.1870">
    <property type="entry name" value="Fic/DOC protein, Fido domain"/>
    <property type="match status" value="1"/>
</dbReference>
<dbReference type="NCBIfam" id="TIGR01550">
    <property type="entry name" value="DOC_P1"/>
    <property type="match status" value="1"/>
</dbReference>
<keyword evidence="4" id="KW-1185">Reference proteome</keyword>
<feature type="region of interest" description="Disordered" evidence="1">
    <location>
        <begin position="132"/>
        <end position="152"/>
    </location>
</feature>
<evidence type="ECO:0000259" key="2">
    <source>
        <dbReference type="PROSITE" id="PS51459"/>
    </source>
</evidence>
<dbReference type="PROSITE" id="PS51459">
    <property type="entry name" value="FIDO"/>
    <property type="match status" value="1"/>
</dbReference>
<name>A0ABV2AE67_9GAMM</name>
<gene>
    <name evidence="3" type="ORF">ABSH63_14150</name>
</gene>
<evidence type="ECO:0000256" key="1">
    <source>
        <dbReference type="SAM" id="MobiDB-lite"/>
    </source>
</evidence>
<sequence>MIVWLESRLVLAIHDRQLAEHGGSPGVRDTNLLESALARPQQLHAYGDPAPDLADLAASLAFGLARNHPFVDGNKRTAFVSCRTFLALNGATLVAGDEDKYLTFLALGEGRLSAEDLAAWLRPRLYTDAPDSLQEPRKRYTAPRRKTAVSST</sequence>
<dbReference type="SUPFAM" id="SSF140931">
    <property type="entry name" value="Fic-like"/>
    <property type="match status" value="1"/>
</dbReference>
<dbReference type="InterPro" id="IPR003812">
    <property type="entry name" value="Fido"/>
</dbReference>
<evidence type="ECO:0000313" key="3">
    <source>
        <dbReference type="EMBL" id="MES0875141.1"/>
    </source>
</evidence>
<dbReference type="InterPro" id="IPR036597">
    <property type="entry name" value="Fido-like_dom_sf"/>
</dbReference>
<proteinExistence type="predicted"/>
<reference evidence="3 4" key="1">
    <citation type="submission" date="2024-06" db="EMBL/GenBank/DDBJ databases">
        <authorList>
            <person name="Li Z."/>
            <person name="Jiang Y."/>
        </authorList>
    </citation>
    <scope>NUCLEOTIDE SEQUENCE [LARGE SCALE GENOMIC DNA]</scope>
    <source>
        <strain evidence="3 4">HSW-8</strain>
    </source>
</reference>
<dbReference type="RefSeq" id="WP_352890533.1">
    <property type="nucleotide sequence ID" value="NZ_JBEPIJ010000022.1"/>
</dbReference>
<dbReference type="InterPro" id="IPR053737">
    <property type="entry name" value="Type_II_TA_Toxin"/>
</dbReference>
<feature type="compositionally biased region" description="Basic residues" evidence="1">
    <location>
        <begin position="139"/>
        <end position="152"/>
    </location>
</feature>
<evidence type="ECO:0000313" key="4">
    <source>
        <dbReference type="Proteomes" id="UP001465331"/>
    </source>
</evidence>
<dbReference type="PANTHER" id="PTHR39426:SF1">
    <property type="entry name" value="HOMOLOGY TO DEATH-ON-CURING PROTEIN OF PHAGE P1"/>
    <property type="match status" value="1"/>
</dbReference>
<dbReference type="EMBL" id="JBEPIJ010000022">
    <property type="protein sequence ID" value="MES0875141.1"/>
    <property type="molecule type" value="Genomic_DNA"/>
</dbReference>
<accession>A0ABV2AE67</accession>
<dbReference type="PIRSF" id="PIRSF018297">
    <property type="entry name" value="Doc"/>
    <property type="match status" value="1"/>
</dbReference>
<organism evidence="3 4">
    <name type="scientific">Sinimarinibacterium thermocellulolyticum</name>
    <dbReference type="NCBI Taxonomy" id="3170016"/>
    <lineage>
        <taxon>Bacteria</taxon>
        <taxon>Pseudomonadati</taxon>
        <taxon>Pseudomonadota</taxon>
        <taxon>Gammaproteobacteria</taxon>
        <taxon>Nevskiales</taxon>
        <taxon>Nevskiaceae</taxon>
        <taxon>Sinimarinibacterium</taxon>
    </lineage>
</organism>
<dbReference type="Proteomes" id="UP001465331">
    <property type="component" value="Unassembled WGS sequence"/>
</dbReference>
<comment type="caution">
    <text evidence="3">The sequence shown here is derived from an EMBL/GenBank/DDBJ whole genome shotgun (WGS) entry which is preliminary data.</text>
</comment>
<dbReference type="InterPro" id="IPR006440">
    <property type="entry name" value="Doc"/>
</dbReference>
<protein>
    <submittedName>
        <fullName evidence="3">Type II toxin-antitoxin system death-on-curing family toxin</fullName>
    </submittedName>
</protein>